<dbReference type="Proteomes" id="UP000465301">
    <property type="component" value="Unassembled WGS sequence"/>
</dbReference>
<evidence type="ECO:0000313" key="2">
    <source>
        <dbReference type="Proteomes" id="UP000465301"/>
    </source>
</evidence>
<accession>A0A7I9Z916</accession>
<dbReference type="AlphaFoldDB" id="A0A7I9Z916"/>
<gene>
    <name evidence="1" type="ORF">MTIM_33500</name>
</gene>
<proteinExistence type="predicted"/>
<reference evidence="1 2" key="1">
    <citation type="journal article" date="2019" name="Emerg. Microbes Infect.">
        <title>Comprehensive subspecies identification of 175 nontuberculous mycobacteria species based on 7547 genomic profiles.</title>
        <authorList>
            <person name="Matsumoto Y."/>
            <person name="Kinjo T."/>
            <person name="Motooka D."/>
            <person name="Nabeya D."/>
            <person name="Jung N."/>
            <person name="Uechi K."/>
            <person name="Horii T."/>
            <person name="Iida T."/>
            <person name="Fujita J."/>
            <person name="Nakamura S."/>
        </authorList>
    </citation>
    <scope>NUCLEOTIDE SEQUENCE [LARGE SCALE GENOMIC DNA]</scope>
    <source>
        <strain evidence="1 2">JCM 30726</strain>
    </source>
</reference>
<protein>
    <submittedName>
        <fullName evidence="1">Uncharacterized protein</fullName>
    </submittedName>
</protein>
<keyword evidence="2" id="KW-1185">Reference proteome</keyword>
<dbReference type="EMBL" id="BLLA01000001">
    <property type="protein sequence ID" value="GFG97471.1"/>
    <property type="molecule type" value="Genomic_DNA"/>
</dbReference>
<organism evidence="1 2">
    <name type="scientific">Mycobacterium timonense</name>
    <dbReference type="NCBI Taxonomy" id="701043"/>
    <lineage>
        <taxon>Bacteria</taxon>
        <taxon>Bacillati</taxon>
        <taxon>Actinomycetota</taxon>
        <taxon>Actinomycetes</taxon>
        <taxon>Mycobacteriales</taxon>
        <taxon>Mycobacteriaceae</taxon>
        <taxon>Mycobacterium</taxon>
        <taxon>Mycobacterium avium complex (MAC)</taxon>
    </lineage>
</organism>
<sequence>MNSGYNSVLPVSANVTGDDAGVVATGPPAPPPWLGAPFCEFEPHAAAANTNGAVAAAASNLLIRTFTIFSLSFPFGPLGPLGPFASFAFRCLSGDLGDLGVRQLDHLGR</sequence>
<evidence type="ECO:0000313" key="1">
    <source>
        <dbReference type="EMBL" id="GFG97471.1"/>
    </source>
</evidence>
<comment type="caution">
    <text evidence="1">The sequence shown here is derived from an EMBL/GenBank/DDBJ whole genome shotgun (WGS) entry which is preliminary data.</text>
</comment>
<name>A0A7I9Z916_9MYCO</name>